<sequence>MYATEDEDESKSKTTVTADAPLREPGDELDEALNAIENFSERKLKSLLRPTILSRSNACLAPNSLMLTMSPLPILSC</sequence>
<feature type="region of interest" description="Disordered" evidence="1">
    <location>
        <begin position="1"/>
        <end position="25"/>
    </location>
</feature>
<organism evidence="2 3">
    <name type="scientific">Cyclotella cryptica</name>
    <dbReference type="NCBI Taxonomy" id="29204"/>
    <lineage>
        <taxon>Eukaryota</taxon>
        <taxon>Sar</taxon>
        <taxon>Stramenopiles</taxon>
        <taxon>Ochrophyta</taxon>
        <taxon>Bacillariophyta</taxon>
        <taxon>Coscinodiscophyceae</taxon>
        <taxon>Thalassiosirophycidae</taxon>
        <taxon>Stephanodiscales</taxon>
        <taxon>Stephanodiscaceae</taxon>
        <taxon>Cyclotella</taxon>
    </lineage>
</organism>
<reference evidence="2 3" key="1">
    <citation type="journal article" date="2020" name="G3 (Bethesda)">
        <title>Improved Reference Genome for Cyclotella cryptica CCMP332, a Model for Cell Wall Morphogenesis, Salinity Adaptation, and Lipid Production in Diatoms (Bacillariophyta).</title>
        <authorList>
            <person name="Roberts W.R."/>
            <person name="Downey K.M."/>
            <person name="Ruck E.C."/>
            <person name="Traller J.C."/>
            <person name="Alverson A.J."/>
        </authorList>
    </citation>
    <scope>NUCLEOTIDE SEQUENCE [LARGE SCALE GENOMIC DNA]</scope>
    <source>
        <strain evidence="2 3">CCMP332</strain>
    </source>
</reference>
<name>A0ABD3QBI5_9STRA</name>
<proteinExistence type="predicted"/>
<gene>
    <name evidence="2" type="ORF">HJC23_000280</name>
</gene>
<dbReference type="EMBL" id="JABMIG020000052">
    <property type="protein sequence ID" value="KAL3797735.1"/>
    <property type="molecule type" value="Genomic_DNA"/>
</dbReference>
<accession>A0ABD3QBI5</accession>
<dbReference type="AlphaFoldDB" id="A0ABD3QBI5"/>
<protein>
    <submittedName>
        <fullName evidence="2">Uncharacterized protein</fullName>
    </submittedName>
</protein>
<evidence type="ECO:0000313" key="3">
    <source>
        <dbReference type="Proteomes" id="UP001516023"/>
    </source>
</evidence>
<evidence type="ECO:0000256" key="1">
    <source>
        <dbReference type="SAM" id="MobiDB-lite"/>
    </source>
</evidence>
<comment type="caution">
    <text evidence="2">The sequence shown here is derived from an EMBL/GenBank/DDBJ whole genome shotgun (WGS) entry which is preliminary data.</text>
</comment>
<evidence type="ECO:0000313" key="2">
    <source>
        <dbReference type="EMBL" id="KAL3797735.1"/>
    </source>
</evidence>
<dbReference type="Proteomes" id="UP001516023">
    <property type="component" value="Unassembled WGS sequence"/>
</dbReference>
<keyword evidence="3" id="KW-1185">Reference proteome</keyword>